<dbReference type="InterPro" id="IPR050352">
    <property type="entry name" value="ABCG_transporters"/>
</dbReference>
<dbReference type="PROSITE" id="PS00211">
    <property type="entry name" value="ABC_TRANSPORTER_1"/>
    <property type="match status" value="1"/>
</dbReference>
<sequence length="222" mass="24149">MLNTGLDPSCDASGHTTNASQEVEKGNELSHHLTNHTLTSFSWSDVGVTVKDRKTKKPIQILSSSYGCVQAGSVVALMGPIGSGKTTLLNIMMNGKMMDEAAIRRLSTYVEQEDAMIGILTARETVDFAARLSMNGNTSKKDRLFRVDELIEFFGLQRQADTIVGTPLRKGLSGGQKRRLSVASQLVTSPRLVFLDEPTSGLDSTASFECMKSSDRWPSNTT</sequence>
<dbReference type="InterPro" id="IPR003439">
    <property type="entry name" value="ABC_transporter-like_ATP-bd"/>
</dbReference>
<dbReference type="GO" id="GO:0005524">
    <property type="term" value="F:ATP binding"/>
    <property type="evidence" value="ECO:0007669"/>
    <property type="project" value="InterPro"/>
</dbReference>
<dbReference type="Gene3D" id="3.40.50.300">
    <property type="entry name" value="P-loop containing nucleotide triphosphate hydrolases"/>
    <property type="match status" value="1"/>
</dbReference>
<dbReference type="InterPro" id="IPR027417">
    <property type="entry name" value="P-loop_NTPase"/>
</dbReference>
<comment type="caution">
    <text evidence="8">The sequence shown here is derived from an EMBL/GenBank/DDBJ whole genome shotgun (WGS) entry which is preliminary data.</text>
</comment>
<dbReference type="VEuPathDB" id="FungiDB:CLCR_10778"/>
<reference evidence="9" key="1">
    <citation type="submission" date="2015-07" db="EMBL/GenBank/DDBJ databases">
        <authorList>
            <person name="Teixeira M.M."/>
            <person name="Souza R.C."/>
            <person name="Almeida L.G."/>
            <person name="Vicente V.A."/>
            <person name="de Hoog S."/>
            <person name="Bocca A.L."/>
            <person name="de Almeida S.R."/>
            <person name="Vasconcelos A.T."/>
            <person name="Felipe M.S."/>
        </authorList>
    </citation>
    <scope>NUCLEOTIDE SEQUENCE [LARGE SCALE GENOMIC DNA]</scope>
    <source>
        <strain evidence="9">KSF</strain>
    </source>
</reference>
<feature type="region of interest" description="Disordered" evidence="6">
    <location>
        <begin position="1"/>
        <end position="28"/>
    </location>
</feature>
<dbReference type="GO" id="GO:0016887">
    <property type="term" value="F:ATP hydrolysis activity"/>
    <property type="evidence" value="ECO:0007669"/>
    <property type="project" value="InterPro"/>
</dbReference>
<dbReference type="VEuPathDB" id="FungiDB:G647_00686"/>
<dbReference type="Pfam" id="PF00005">
    <property type="entry name" value="ABC_tran"/>
    <property type="match status" value="1"/>
</dbReference>
<dbReference type="STRING" id="86049.A0A1C1CYY1"/>
<keyword evidence="3" id="KW-0812">Transmembrane</keyword>
<protein>
    <recommendedName>
        <fullName evidence="7">ABC transporter domain-containing protein</fullName>
    </recommendedName>
</protein>
<evidence type="ECO:0000259" key="7">
    <source>
        <dbReference type="Pfam" id="PF00005"/>
    </source>
</evidence>
<comment type="subcellular location">
    <subcellularLocation>
        <location evidence="1">Membrane</location>
        <topology evidence="1">Multi-pass membrane protein</topology>
    </subcellularLocation>
</comment>
<dbReference type="PANTHER" id="PTHR48041">
    <property type="entry name" value="ABC TRANSPORTER G FAMILY MEMBER 28"/>
    <property type="match status" value="1"/>
</dbReference>
<feature type="domain" description="ABC transporter" evidence="7">
    <location>
        <begin position="68"/>
        <end position="200"/>
    </location>
</feature>
<evidence type="ECO:0000256" key="4">
    <source>
        <dbReference type="ARBA" id="ARBA00022989"/>
    </source>
</evidence>
<organism evidence="8 9">
    <name type="scientific">Cladophialophora carrionii</name>
    <dbReference type="NCBI Taxonomy" id="86049"/>
    <lineage>
        <taxon>Eukaryota</taxon>
        <taxon>Fungi</taxon>
        <taxon>Dikarya</taxon>
        <taxon>Ascomycota</taxon>
        <taxon>Pezizomycotina</taxon>
        <taxon>Eurotiomycetes</taxon>
        <taxon>Chaetothyriomycetidae</taxon>
        <taxon>Chaetothyriales</taxon>
        <taxon>Herpotrichiellaceae</taxon>
        <taxon>Cladophialophora</taxon>
    </lineage>
</organism>
<dbReference type="PANTHER" id="PTHR48041:SF98">
    <property type="entry name" value="TRANSPORTER, PUTATIVE (EUROFUNG)-RELATED"/>
    <property type="match status" value="1"/>
</dbReference>
<keyword evidence="5" id="KW-0472">Membrane</keyword>
<accession>A0A1C1CYY1</accession>
<dbReference type="InterPro" id="IPR017871">
    <property type="entry name" value="ABC_transporter-like_CS"/>
</dbReference>
<keyword evidence="4" id="KW-1133">Transmembrane helix</keyword>
<evidence type="ECO:0000256" key="1">
    <source>
        <dbReference type="ARBA" id="ARBA00004141"/>
    </source>
</evidence>
<keyword evidence="2" id="KW-0813">Transport</keyword>
<dbReference type="VEuPathDB" id="FungiDB:G647_00685"/>
<dbReference type="GO" id="GO:0016020">
    <property type="term" value="C:membrane"/>
    <property type="evidence" value="ECO:0007669"/>
    <property type="project" value="UniProtKB-SubCell"/>
</dbReference>
<evidence type="ECO:0000313" key="8">
    <source>
        <dbReference type="EMBL" id="OCT53753.1"/>
    </source>
</evidence>
<evidence type="ECO:0000256" key="5">
    <source>
        <dbReference type="ARBA" id="ARBA00023136"/>
    </source>
</evidence>
<proteinExistence type="predicted"/>
<evidence type="ECO:0000256" key="3">
    <source>
        <dbReference type="ARBA" id="ARBA00022692"/>
    </source>
</evidence>
<dbReference type="GO" id="GO:0042626">
    <property type="term" value="F:ATPase-coupled transmembrane transporter activity"/>
    <property type="evidence" value="ECO:0007669"/>
    <property type="project" value="TreeGrafter"/>
</dbReference>
<dbReference type="OrthoDB" id="66620at2759"/>
<dbReference type="eggNOG" id="KOG0061">
    <property type="taxonomic scope" value="Eukaryota"/>
</dbReference>
<evidence type="ECO:0000256" key="6">
    <source>
        <dbReference type="SAM" id="MobiDB-lite"/>
    </source>
</evidence>
<dbReference type="EMBL" id="LGRB01000008">
    <property type="protein sequence ID" value="OCT53753.1"/>
    <property type="molecule type" value="Genomic_DNA"/>
</dbReference>
<dbReference type="SUPFAM" id="SSF52540">
    <property type="entry name" value="P-loop containing nucleoside triphosphate hydrolases"/>
    <property type="match status" value="1"/>
</dbReference>
<keyword evidence="9" id="KW-1185">Reference proteome</keyword>
<gene>
    <name evidence="8" type="ORF">CLCR_10778</name>
</gene>
<dbReference type="AlphaFoldDB" id="A0A1C1CYY1"/>
<evidence type="ECO:0000313" key="9">
    <source>
        <dbReference type="Proteomes" id="UP000094526"/>
    </source>
</evidence>
<dbReference type="Proteomes" id="UP000094526">
    <property type="component" value="Unassembled WGS sequence"/>
</dbReference>
<evidence type="ECO:0000256" key="2">
    <source>
        <dbReference type="ARBA" id="ARBA00022448"/>
    </source>
</evidence>
<name>A0A1C1CYY1_9EURO</name>